<name>A0A7X3MQS3_9HYPH</name>
<dbReference type="EMBL" id="WURB01000004">
    <property type="protein sequence ID" value="MXQ11355.1"/>
    <property type="molecule type" value="Genomic_DNA"/>
</dbReference>
<gene>
    <name evidence="2" type="ORF">GR328_07780</name>
</gene>
<organism evidence="2 3">
    <name type="scientific">Microvirga makkahensis</name>
    <dbReference type="NCBI Taxonomy" id="1128670"/>
    <lineage>
        <taxon>Bacteria</taxon>
        <taxon>Pseudomonadati</taxon>
        <taxon>Pseudomonadota</taxon>
        <taxon>Alphaproteobacteria</taxon>
        <taxon>Hyphomicrobiales</taxon>
        <taxon>Methylobacteriaceae</taxon>
        <taxon>Microvirga</taxon>
    </lineage>
</organism>
<feature type="region of interest" description="Disordered" evidence="1">
    <location>
        <begin position="87"/>
        <end position="106"/>
    </location>
</feature>
<comment type="caution">
    <text evidence="2">The sequence shown here is derived from an EMBL/GenBank/DDBJ whole genome shotgun (WGS) entry which is preliminary data.</text>
</comment>
<keyword evidence="3" id="KW-1185">Reference proteome</keyword>
<reference evidence="2 3" key="2">
    <citation type="submission" date="2020-01" db="EMBL/GenBank/DDBJ databases">
        <title>Microvirga sp. nov., an arsenate reduction bacterium isolated from Tibet hotspring sediments.</title>
        <authorList>
            <person name="Xian W.-D."/>
            <person name="Li W.-J."/>
        </authorList>
    </citation>
    <scope>NUCLEOTIDE SEQUENCE [LARGE SCALE GENOMIC DNA]</scope>
    <source>
        <strain evidence="2 3">KCTC 23863</strain>
    </source>
</reference>
<protein>
    <submittedName>
        <fullName evidence="2">Uncharacterized protein</fullName>
    </submittedName>
</protein>
<evidence type="ECO:0000313" key="2">
    <source>
        <dbReference type="EMBL" id="MXQ11355.1"/>
    </source>
</evidence>
<dbReference type="RefSeq" id="WP_160883945.1">
    <property type="nucleotide sequence ID" value="NZ_WURB01000004.1"/>
</dbReference>
<reference evidence="2 3" key="1">
    <citation type="submission" date="2019-12" db="EMBL/GenBank/DDBJ databases">
        <authorList>
            <person name="Yuan C.-G."/>
        </authorList>
    </citation>
    <scope>NUCLEOTIDE SEQUENCE [LARGE SCALE GENOMIC DNA]</scope>
    <source>
        <strain evidence="2 3">KCTC 23863</strain>
    </source>
</reference>
<evidence type="ECO:0000256" key="1">
    <source>
        <dbReference type="SAM" id="MobiDB-lite"/>
    </source>
</evidence>
<sequence length="125" mass="11813">MATRWRVDSVLSRTVIVLQADAKKQRTQAVTIRGTGLAIACIVDAPAIGGTALSGDAFGGAASVTGTGGGSATGGFGTSGSAFGGGATIGGGGNGTNGGSTDSSANELTTARDAWGCADGTRGGC</sequence>
<dbReference type="Proteomes" id="UP000436483">
    <property type="component" value="Unassembled WGS sequence"/>
</dbReference>
<dbReference type="AlphaFoldDB" id="A0A7X3MQS3"/>
<feature type="compositionally biased region" description="Gly residues" evidence="1">
    <location>
        <begin position="87"/>
        <end position="98"/>
    </location>
</feature>
<proteinExistence type="predicted"/>
<accession>A0A7X3MQS3</accession>
<evidence type="ECO:0000313" key="3">
    <source>
        <dbReference type="Proteomes" id="UP000436483"/>
    </source>
</evidence>